<dbReference type="Proteomes" id="UP000298138">
    <property type="component" value="Unassembled WGS sequence"/>
</dbReference>
<protein>
    <recommendedName>
        <fullName evidence="1">BTB domain-containing protein</fullName>
    </recommendedName>
</protein>
<dbReference type="PROSITE" id="PS50097">
    <property type="entry name" value="BTB"/>
    <property type="match status" value="1"/>
</dbReference>
<dbReference type="InterPro" id="IPR011333">
    <property type="entry name" value="SKP1/BTB/POZ_sf"/>
</dbReference>
<organism evidence="2 3">
    <name type="scientific">Ascodesmis nigricans</name>
    <dbReference type="NCBI Taxonomy" id="341454"/>
    <lineage>
        <taxon>Eukaryota</taxon>
        <taxon>Fungi</taxon>
        <taxon>Dikarya</taxon>
        <taxon>Ascomycota</taxon>
        <taxon>Pezizomycotina</taxon>
        <taxon>Pezizomycetes</taxon>
        <taxon>Pezizales</taxon>
        <taxon>Ascodesmidaceae</taxon>
        <taxon>Ascodesmis</taxon>
    </lineage>
</organism>
<evidence type="ECO:0000313" key="3">
    <source>
        <dbReference type="Proteomes" id="UP000298138"/>
    </source>
</evidence>
<accession>A0A4S2N791</accession>
<sequence>MSFSRSSPNSTVRSATPKDLLATVTFLRENVSTLHDVIFENPKTGEVIETYSLFFPPDSFNGCSVVQDSNRRIFRTNDVKLMDSRRSDRLFQHYGKGDYHLIISGHRIPVHKVLLYQIPYFRGVFNPNFASAAADRSELPSDVFTKESADEIVRFLYYPILDEREDLNLILDIILATDYLQFDTLETLLMQVVNFRLKDNGDCAPQILAGLYEREIHGRFRNIVESAEYELARRPKTWKKSVVEMPDDMLKSLVKRTIKIVIFSRDAMHLWLDVSQLKGKVERSLSRMKDRWQSMVFEPLLRHAAQQTAKCIQNGIAVTEWCNDSVQRRDIGELLVEAVRVGMTEDNCLAMWAAVVNIEPHMQRAGQEVRKELIKWFKRNWLGLAMKGKFKGMDQKDLALLSKSLSIPTCDLVD</sequence>
<dbReference type="InterPro" id="IPR000210">
    <property type="entry name" value="BTB/POZ_dom"/>
</dbReference>
<name>A0A4S2N791_9PEZI</name>
<reference evidence="2 3" key="1">
    <citation type="submission" date="2019-04" db="EMBL/GenBank/DDBJ databases">
        <title>Comparative genomics and transcriptomics to analyze fruiting body development in filamentous ascomycetes.</title>
        <authorList>
            <consortium name="DOE Joint Genome Institute"/>
            <person name="Lutkenhaus R."/>
            <person name="Traeger S."/>
            <person name="Breuer J."/>
            <person name="Kuo A."/>
            <person name="Lipzen A."/>
            <person name="Pangilinan J."/>
            <person name="Dilworth D."/>
            <person name="Sandor L."/>
            <person name="Poggeler S."/>
            <person name="Barry K."/>
            <person name="Grigoriev I.V."/>
            <person name="Nowrousian M."/>
        </authorList>
    </citation>
    <scope>NUCLEOTIDE SEQUENCE [LARGE SCALE GENOMIC DNA]</scope>
    <source>
        <strain evidence="2 3">CBS 389.68</strain>
    </source>
</reference>
<feature type="domain" description="BTB" evidence="1">
    <location>
        <begin position="97"/>
        <end position="165"/>
    </location>
</feature>
<gene>
    <name evidence="2" type="ORF">EX30DRAFT_337476</name>
</gene>
<evidence type="ECO:0000313" key="2">
    <source>
        <dbReference type="EMBL" id="TGZ85056.1"/>
    </source>
</evidence>
<evidence type="ECO:0000259" key="1">
    <source>
        <dbReference type="PROSITE" id="PS50097"/>
    </source>
</evidence>
<dbReference type="Pfam" id="PF00651">
    <property type="entry name" value="BTB"/>
    <property type="match status" value="1"/>
</dbReference>
<dbReference type="AlphaFoldDB" id="A0A4S2N791"/>
<dbReference type="InParanoid" id="A0A4S2N791"/>
<dbReference type="EMBL" id="ML220112">
    <property type="protein sequence ID" value="TGZ85056.1"/>
    <property type="molecule type" value="Genomic_DNA"/>
</dbReference>
<dbReference type="Gene3D" id="3.30.710.10">
    <property type="entry name" value="Potassium Channel Kv1.1, Chain A"/>
    <property type="match status" value="1"/>
</dbReference>
<keyword evidence="3" id="KW-1185">Reference proteome</keyword>
<dbReference type="OrthoDB" id="2130750at2759"/>
<dbReference type="SUPFAM" id="SSF54695">
    <property type="entry name" value="POZ domain"/>
    <property type="match status" value="1"/>
</dbReference>
<proteinExistence type="predicted"/>